<name>A0A1W1BZJ5_9ZZZZ</name>
<organism evidence="1">
    <name type="scientific">hydrothermal vent metagenome</name>
    <dbReference type="NCBI Taxonomy" id="652676"/>
    <lineage>
        <taxon>unclassified sequences</taxon>
        <taxon>metagenomes</taxon>
        <taxon>ecological metagenomes</taxon>
    </lineage>
</organism>
<accession>A0A1W1BZJ5</accession>
<proteinExistence type="predicted"/>
<reference evidence="1" key="1">
    <citation type="submission" date="2016-10" db="EMBL/GenBank/DDBJ databases">
        <authorList>
            <person name="de Groot N.N."/>
        </authorList>
    </citation>
    <scope>NUCLEOTIDE SEQUENCE</scope>
</reference>
<protein>
    <submittedName>
        <fullName evidence="1">Uncharacterized protein</fullName>
    </submittedName>
</protein>
<dbReference type="EMBL" id="FPHD01000049">
    <property type="protein sequence ID" value="SFV58905.1"/>
    <property type="molecule type" value="Genomic_DNA"/>
</dbReference>
<sequence>MYYLSKWLFISLILFALSGCATSNLSYNNRYVTLQTDKKFVQLDGRLIRVHSEGFGSLYLTQKVLRLAEGNIVVYEDAQTDSLYEFEPGITRSIKVIFDSRRTAIIYAKNHLFAYQLLLQNGRVLNVIAQQDYSQRLRILYGMSSAQLDKILKALDPNARHTYYRNVITLHKADSAILSKWNVQKVHFYPLVSPLPKLGAI</sequence>
<dbReference type="PROSITE" id="PS51257">
    <property type="entry name" value="PROKAR_LIPOPROTEIN"/>
    <property type="match status" value="1"/>
</dbReference>
<dbReference type="AlphaFoldDB" id="A0A1W1BZJ5"/>
<evidence type="ECO:0000313" key="1">
    <source>
        <dbReference type="EMBL" id="SFV58905.1"/>
    </source>
</evidence>
<gene>
    <name evidence="1" type="ORF">MNB_SV-8-230</name>
</gene>